<dbReference type="RefSeq" id="WP_046525027.1">
    <property type="nucleotide sequence ID" value="NZ_LAYY01000022.1"/>
</dbReference>
<proteinExistence type="predicted"/>
<dbReference type="PATRIC" id="fig|1408103.3.peg.3855"/>
<feature type="transmembrane region" description="Helical" evidence="1">
    <location>
        <begin position="63"/>
        <end position="82"/>
    </location>
</feature>
<evidence type="ECO:0000313" key="2">
    <source>
        <dbReference type="EMBL" id="KKK36825.1"/>
    </source>
</evidence>
<sequence length="175" mass="19379">MVTTMPTESGLQSFKNLYSSGDGMAIFHSKGILVWLGVSIVFIFLVDLFTFNPNVTSGNGNPGLLFVVPAAALFALFARSLWKGLGRIDVSSIMRMKMGLGAFALFLLFCLLEYKFMVNLITSLGGPPEIISSKIYRYPWLNQYTNTLFINFYTLGIVVNGVILLKIIACSIRKK</sequence>
<comment type="caution">
    <text evidence="2">The sequence shown here is derived from an EMBL/GenBank/DDBJ whole genome shotgun (WGS) entry which is preliminary data.</text>
</comment>
<dbReference type="OrthoDB" id="2617300at2"/>
<feature type="transmembrane region" description="Helical" evidence="1">
    <location>
        <begin position="148"/>
        <end position="169"/>
    </location>
</feature>
<evidence type="ECO:0000256" key="1">
    <source>
        <dbReference type="SAM" id="Phobius"/>
    </source>
</evidence>
<evidence type="ECO:0000313" key="3">
    <source>
        <dbReference type="Proteomes" id="UP000034166"/>
    </source>
</evidence>
<gene>
    <name evidence="2" type="ORF">WQ57_17355</name>
</gene>
<protein>
    <submittedName>
        <fullName evidence="2">Uncharacterized protein</fullName>
    </submittedName>
</protein>
<feature type="transmembrane region" description="Helical" evidence="1">
    <location>
        <begin position="94"/>
        <end position="114"/>
    </location>
</feature>
<keyword evidence="3" id="KW-1185">Reference proteome</keyword>
<dbReference type="AlphaFoldDB" id="A0A0M2SW24"/>
<dbReference type="EMBL" id="LAYY01000022">
    <property type="protein sequence ID" value="KKK36825.1"/>
    <property type="molecule type" value="Genomic_DNA"/>
</dbReference>
<reference evidence="2 3" key="1">
    <citation type="submission" date="2015-04" db="EMBL/GenBank/DDBJ databases">
        <title>Taxonomic description and genome sequence of Bacillus campisalis sp. nov., a novel member of the genus Bacillus isolated from solar saltern.</title>
        <authorList>
            <person name="Mathan Kumar R."/>
            <person name="Kaur G."/>
            <person name="Kumar A."/>
            <person name="Singh N.K."/>
            <person name="Kaur N."/>
            <person name="Kumar N."/>
            <person name="Mayilraj S."/>
        </authorList>
    </citation>
    <scope>NUCLEOTIDE SEQUENCE [LARGE SCALE GENOMIC DNA]</scope>
    <source>
        <strain evidence="2 3">SA2-6</strain>
    </source>
</reference>
<keyword evidence="1" id="KW-0472">Membrane</keyword>
<accession>A0A0M2SW24</accession>
<organism evidence="2 3">
    <name type="scientific">Mesobacillus campisalis</name>
    <dbReference type="NCBI Taxonomy" id="1408103"/>
    <lineage>
        <taxon>Bacteria</taxon>
        <taxon>Bacillati</taxon>
        <taxon>Bacillota</taxon>
        <taxon>Bacilli</taxon>
        <taxon>Bacillales</taxon>
        <taxon>Bacillaceae</taxon>
        <taxon>Mesobacillus</taxon>
    </lineage>
</organism>
<keyword evidence="1" id="KW-1133">Transmembrane helix</keyword>
<name>A0A0M2SW24_9BACI</name>
<feature type="transmembrane region" description="Helical" evidence="1">
    <location>
        <begin position="32"/>
        <end position="51"/>
    </location>
</feature>
<dbReference type="Proteomes" id="UP000034166">
    <property type="component" value="Unassembled WGS sequence"/>
</dbReference>
<keyword evidence="1" id="KW-0812">Transmembrane</keyword>